<dbReference type="AlphaFoldDB" id="A0A0F9HUB4"/>
<evidence type="ECO:0000313" key="1">
    <source>
        <dbReference type="EMBL" id="KKM18737.1"/>
    </source>
</evidence>
<name>A0A0F9HUB4_9ZZZZ</name>
<proteinExistence type="predicted"/>
<comment type="caution">
    <text evidence="1">The sequence shown here is derived from an EMBL/GenBank/DDBJ whole genome shotgun (WGS) entry which is preliminary data.</text>
</comment>
<accession>A0A0F9HUB4</accession>
<dbReference type="EMBL" id="LAZR01014156">
    <property type="protein sequence ID" value="KKM18737.1"/>
    <property type="molecule type" value="Genomic_DNA"/>
</dbReference>
<reference evidence="1" key="1">
    <citation type="journal article" date="2015" name="Nature">
        <title>Complex archaea that bridge the gap between prokaryotes and eukaryotes.</title>
        <authorList>
            <person name="Spang A."/>
            <person name="Saw J.H."/>
            <person name="Jorgensen S.L."/>
            <person name="Zaremba-Niedzwiedzka K."/>
            <person name="Martijn J."/>
            <person name="Lind A.E."/>
            <person name="van Eijk R."/>
            <person name="Schleper C."/>
            <person name="Guy L."/>
            <person name="Ettema T.J."/>
        </authorList>
    </citation>
    <scope>NUCLEOTIDE SEQUENCE</scope>
</reference>
<gene>
    <name evidence="1" type="ORF">LCGC14_1662650</name>
</gene>
<organism evidence="1">
    <name type="scientific">marine sediment metagenome</name>
    <dbReference type="NCBI Taxonomy" id="412755"/>
    <lineage>
        <taxon>unclassified sequences</taxon>
        <taxon>metagenomes</taxon>
        <taxon>ecological metagenomes</taxon>
    </lineage>
</organism>
<protein>
    <submittedName>
        <fullName evidence="1">Uncharacterized protein</fullName>
    </submittedName>
</protein>
<sequence>MIYRGIILLDKLLITACSQAHYAPFIDDCTTYDEKGNQYNGYAIFIDLFKRYALVLAWKK</sequence>